<dbReference type="EMBL" id="JACIIV010000018">
    <property type="protein sequence ID" value="MBB6228336.1"/>
    <property type="molecule type" value="Genomic_DNA"/>
</dbReference>
<evidence type="ECO:0000313" key="2">
    <source>
        <dbReference type="Proteomes" id="UP000538147"/>
    </source>
</evidence>
<gene>
    <name evidence="1" type="ORF">FHS79_002521</name>
</gene>
<dbReference type="RefSeq" id="WP_184200492.1">
    <property type="nucleotide sequence ID" value="NZ_JACIIV010000018.1"/>
</dbReference>
<protein>
    <recommendedName>
        <fullName evidence="3">Helix-turn-helix domain-containing protein</fullName>
    </recommendedName>
</protein>
<comment type="caution">
    <text evidence="1">The sequence shown here is derived from an EMBL/GenBank/DDBJ whole genome shotgun (WGS) entry which is preliminary data.</text>
</comment>
<dbReference type="AlphaFoldDB" id="A0A841L805"/>
<proteinExistence type="predicted"/>
<name>A0A841L805_9SPHN</name>
<evidence type="ECO:0000313" key="1">
    <source>
        <dbReference type="EMBL" id="MBB6228336.1"/>
    </source>
</evidence>
<dbReference type="Proteomes" id="UP000538147">
    <property type="component" value="Unassembled WGS sequence"/>
</dbReference>
<keyword evidence="2" id="KW-1185">Reference proteome</keyword>
<evidence type="ECO:0008006" key="3">
    <source>
        <dbReference type="Google" id="ProtNLM"/>
    </source>
</evidence>
<accession>A0A841L805</accession>
<organism evidence="1 2">
    <name type="scientific">Polymorphobacter multimanifer</name>
    <dbReference type="NCBI Taxonomy" id="1070431"/>
    <lineage>
        <taxon>Bacteria</taxon>
        <taxon>Pseudomonadati</taxon>
        <taxon>Pseudomonadota</taxon>
        <taxon>Alphaproteobacteria</taxon>
        <taxon>Sphingomonadales</taxon>
        <taxon>Sphingosinicellaceae</taxon>
        <taxon>Polymorphobacter</taxon>
    </lineage>
</organism>
<reference evidence="1 2" key="1">
    <citation type="submission" date="2020-08" db="EMBL/GenBank/DDBJ databases">
        <title>Genomic Encyclopedia of Type Strains, Phase IV (KMG-IV): sequencing the most valuable type-strain genomes for metagenomic binning, comparative biology and taxonomic classification.</title>
        <authorList>
            <person name="Goeker M."/>
        </authorList>
    </citation>
    <scope>NUCLEOTIDE SEQUENCE [LARGE SCALE GENOMIC DNA]</scope>
    <source>
        <strain evidence="1 2">DSM 102189</strain>
    </source>
</reference>
<sequence length="394" mass="42245">MSNRLHNLAKHVTSAGHRRLRPSEKSVLLILADDARDAHGGRSRLTTRQICTISGLSPRAVGLAYATLAQAGLITREATCAGGAFDTLVHPNAAPAEFAGVAKTVVATPSQNTRPLAKSATPLAKIATPLANSATPLIDIRNLPIDHTPKARVCEHCRQALPEDHPGPVPVVPAVVAEPAVQPSAQPHNRAQPDAVAQVFDAWDRMAVVAGLPGPVARDVPREAAIHQALQREPLWRLLQSIRKVGESDWLTKRKNRQQGDFMASFDYVFGVGRWRNYRVLTRLLEGEFNGGSGVPLVAPAAPPVAGGPVAGGPGAGRESRTAARARQELLRMIGERSFQAWFGDARFVEIEDGVTARLPGPFNVDFVRGNYARQLAAAGVTEVEVLKREMVDG</sequence>